<organism evidence="5 6">
    <name type="scientific">Cordylochernes scorpioides</name>
    <dbReference type="NCBI Taxonomy" id="51811"/>
    <lineage>
        <taxon>Eukaryota</taxon>
        <taxon>Metazoa</taxon>
        <taxon>Ecdysozoa</taxon>
        <taxon>Arthropoda</taxon>
        <taxon>Chelicerata</taxon>
        <taxon>Arachnida</taxon>
        <taxon>Pseudoscorpiones</taxon>
        <taxon>Cheliferoidea</taxon>
        <taxon>Chernetidae</taxon>
        <taxon>Cordylochernes</taxon>
    </lineage>
</organism>
<dbReference type="InterPro" id="IPR038286">
    <property type="entry name" value="IPK_sf"/>
</dbReference>
<dbReference type="PANTHER" id="PTHR12400:SF97">
    <property type="entry name" value="KINASE"/>
    <property type="match status" value="1"/>
</dbReference>
<dbReference type="Proteomes" id="UP001235939">
    <property type="component" value="Chromosome 12"/>
</dbReference>
<dbReference type="EC" id="2.7.-.-" evidence="4"/>
<dbReference type="EMBL" id="CP092874">
    <property type="protein sequence ID" value="UYV74796.1"/>
    <property type="molecule type" value="Genomic_DNA"/>
</dbReference>
<accession>A0ABY6L0Z5</accession>
<dbReference type="InterPro" id="IPR005522">
    <property type="entry name" value="IPK"/>
</dbReference>
<proteinExistence type="inferred from homology"/>
<keyword evidence="3 4" id="KW-0418">Kinase</keyword>
<name>A0ABY6L0Z5_9ARAC</name>
<comment type="similarity">
    <text evidence="1 4">Belongs to the inositol phosphokinase (IPK) family.</text>
</comment>
<protein>
    <recommendedName>
        <fullName evidence="4">Kinase</fullName>
        <ecNumber evidence="4">2.7.-.-</ecNumber>
    </recommendedName>
</protein>
<gene>
    <name evidence="5" type="ORF">LAZ67_12001013</name>
</gene>
<evidence type="ECO:0000256" key="4">
    <source>
        <dbReference type="RuleBase" id="RU363090"/>
    </source>
</evidence>
<dbReference type="SUPFAM" id="SSF56104">
    <property type="entry name" value="SAICAR synthase-like"/>
    <property type="match status" value="1"/>
</dbReference>
<dbReference type="PANTHER" id="PTHR12400">
    <property type="entry name" value="INOSITOL POLYPHOSPHATE KINASE"/>
    <property type="match status" value="1"/>
</dbReference>
<keyword evidence="6" id="KW-1185">Reference proteome</keyword>
<sequence>MLTENSAGNFKSGSHGTILKKLGGREDICLAELMQEDELKTFVPKYYGSVSIDNNIYLELQDLLADFSCPCIMDVKMGVRTYLEDELARARENPKLRKDMYEKMIQIDPAAPTEEEHRLHAVTKPRYMVWRETISSTAALGFRIEGLKLADGSSTKDFKTTKEWDEVLEIMTKFLDGFPGTAEKYYQRLKSLRQALVTSRFFKMHEVRFEIQNGDLEFDGRRLFQMIGSSLLFVHDHNSASVWMIDFAKTFPVKTPLDHNVDWSLGNHEDGYLQGLNNLMRIFQQLANHNME</sequence>
<reference evidence="5 6" key="1">
    <citation type="submission" date="2022-01" db="EMBL/GenBank/DDBJ databases">
        <title>A chromosomal length assembly of Cordylochernes scorpioides.</title>
        <authorList>
            <person name="Zeh D."/>
            <person name="Zeh J."/>
        </authorList>
    </citation>
    <scope>NUCLEOTIDE SEQUENCE [LARGE SCALE GENOMIC DNA]</scope>
    <source>
        <strain evidence="5">IN4F17</strain>
        <tissue evidence="5">Whole Body</tissue>
    </source>
</reference>
<evidence type="ECO:0000256" key="3">
    <source>
        <dbReference type="ARBA" id="ARBA00022777"/>
    </source>
</evidence>
<dbReference type="Pfam" id="PF03770">
    <property type="entry name" value="IPK"/>
    <property type="match status" value="1"/>
</dbReference>
<evidence type="ECO:0000313" key="6">
    <source>
        <dbReference type="Proteomes" id="UP001235939"/>
    </source>
</evidence>
<evidence type="ECO:0000313" key="5">
    <source>
        <dbReference type="EMBL" id="UYV74796.1"/>
    </source>
</evidence>
<evidence type="ECO:0000256" key="2">
    <source>
        <dbReference type="ARBA" id="ARBA00022679"/>
    </source>
</evidence>
<dbReference type="Gene3D" id="3.30.470.160">
    <property type="entry name" value="Inositol polyphosphate kinase"/>
    <property type="match status" value="1"/>
</dbReference>
<keyword evidence="2 4" id="KW-0808">Transferase</keyword>
<evidence type="ECO:0000256" key="1">
    <source>
        <dbReference type="ARBA" id="ARBA00007374"/>
    </source>
</evidence>